<protein>
    <submittedName>
        <fullName evidence="1">Uncharacterized protein</fullName>
    </submittedName>
</protein>
<sequence>MAFRIIPKENLWEWIIPEGNIWRCVIDLGGGDPQDVLLEAESKDVAIVAAFSDYVSDKRTHQWLWEEVIKDKDKHLDGLPLIKALRTYDDVLIDACKPVLEDYWTFIARF</sequence>
<reference evidence="1" key="1">
    <citation type="journal article" date="2019" name="MBio">
        <title>Virus Genomes from Deep Sea Sediments Expand the Ocean Megavirome and Support Independent Origins of Viral Gigantism.</title>
        <authorList>
            <person name="Backstrom D."/>
            <person name="Yutin N."/>
            <person name="Jorgensen S.L."/>
            <person name="Dharamshi J."/>
            <person name="Homa F."/>
            <person name="Zaremba-Niedwiedzka K."/>
            <person name="Spang A."/>
            <person name="Wolf Y.I."/>
            <person name="Koonin E.V."/>
            <person name="Ettema T.J."/>
        </authorList>
    </citation>
    <scope>NUCLEOTIDE SEQUENCE</scope>
</reference>
<dbReference type="EMBL" id="MK500574">
    <property type="protein sequence ID" value="QBK92328.1"/>
    <property type="molecule type" value="Genomic_DNA"/>
</dbReference>
<evidence type="ECO:0000313" key="1">
    <source>
        <dbReference type="EMBL" id="QBK92328.1"/>
    </source>
</evidence>
<name>A0A481Z8V5_9VIRU</name>
<accession>A0A481Z8V5</accession>
<organism evidence="1">
    <name type="scientific">Pithovirus LCPAC304</name>
    <dbReference type="NCBI Taxonomy" id="2506594"/>
    <lineage>
        <taxon>Viruses</taxon>
        <taxon>Pithoviruses</taxon>
    </lineage>
</organism>
<gene>
    <name evidence="1" type="ORF">LCPAC304_06750</name>
</gene>
<proteinExistence type="predicted"/>